<sequence>MTVVGCLGCDLIAGRRPLPGGILHRTASWVVSHVVGPLNVGTLVLSPLAHVTAIADLPDAATAEFGPLLRRTTRVVEELGTPEQPYVCLWAHGPGHRRHLHFVVQPVTADLVAAHGGLRSERLQAAMLAAGVEPDPTEVERFCAAARARFADEDLPARGLAAPGEALRERGA</sequence>
<evidence type="ECO:0008006" key="3">
    <source>
        <dbReference type="Google" id="ProtNLM"/>
    </source>
</evidence>
<protein>
    <recommendedName>
        <fullName evidence="3">Diadenosine tetraphosphate (Ap4A) HIT family hydrolase</fullName>
    </recommendedName>
</protein>
<comment type="caution">
    <text evidence="1">The sequence shown here is derived from an EMBL/GenBank/DDBJ whole genome shotgun (WGS) entry which is preliminary data.</text>
</comment>
<name>A0ABQ4CV19_9ACTN</name>
<dbReference type="SUPFAM" id="SSF54197">
    <property type="entry name" value="HIT-like"/>
    <property type="match status" value="1"/>
</dbReference>
<dbReference type="EMBL" id="BONE01000039">
    <property type="protein sequence ID" value="GIF75134.1"/>
    <property type="molecule type" value="Genomic_DNA"/>
</dbReference>
<keyword evidence="2" id="KW-1185">Reference proteome</keyword>
<evidence type="ECO:0000313" key="1">
    <source>
        <dbReference type="EMBL" id="GIF75134.1"/>
    </source>
</evidence>
<accession>A0ABQ4CV19</accession>
<proteinExistence type="predicted"/>
<dbReference type="RefSeq" id="WP_203716015.1">
    <property type="nucleotide sequence ID" value="NZ_BONE01000039.1"/>
</dbReference>
<gene>
    <name evidence="1" type="ORF">Asi02nite_46520</name>
</gene>
<dbReference type="Gene3D" id="3.30.428.10">
    <property type="entry name" value="HIT-like"/>
    <property type="match status" value="1"/>
</dbReference>
<dbReference type="InterPro" id="IPR036265">
    <property type="entry name" value="HIT-like_sf"/>
</dbReference>
<evidence type="ECO:0000313" key="2">
    <source>
        <dbReference type="Proteomes" id="UP000604117"/>
    </source>
</evidence>
<dbReference type="Proteomes" id="UP000604117">
    <property type="component" value="Unassembled WGS sequence"/>
</dbReference>
<reference evidence="1 2" key="1">
    <citation type="submission" date="2021-01" db="EMBL/GenBank/DDBJ databases">
        <title>Whole genome shotgun sequence of Asanoa siamensis NBRC 107932.</title>
        <authorList>
            <person name="Komaki H."/>
            <person name="Tamura T."/>
        </authorList>
    </citation>
    <scope>NUCLEOTIDE SEQUENCE [LARGE SCALE GENOMIC DNA]</scope>
    <source>
        <strain evidence="1 2">NBRC 107932</strain>
    </source>
</reference>
<organism evidence="1 2">
    <name type="scientific">Asanoa siamensis</name>
    <dbReference type="NCBI Taxonomy" id="926357"/>
    <lineage>
        <taxon>Bacteria</taxon>
        <taxon>Bacillati</taxon>
        <taxon>Actinomycetota</taxon>
        <taxon>Actinomycetes</taxon>
        <taxon>Micromonosporales</taxon>
        <taxon>Micromonosporaceae</taxon>
        <taxon>Asanoa</taxon>
    </lineage>
</organism>